<keyword evidence="2" id="KW-1185">Reference proteome</keyword>
<dbReference type="GeneID" id="33316834"/>
<dbReference type="EMBL" id="CP015103">
    <property type="protein sequence ID" value="ASJ07934.1"/>
    <property type="molecule type" value="Genomic_DNA"/>
</dbReference>
<dbReference type="Proteomes" id="UP000250125">
    <property type="component" value="Chromosome"/>
</dbReference>
<protein>
    <submittedName>
        <fullName evidence="1">Uncharacterized protein</fullName>
    </submittedName>
</protein>
<reference evidence="1 2" key="1">
    <citation type="submission" date="2016-04" db="EMBL/GenBank/DDBJ databases">
        <title>Complete genome sequence of Thermococcus siculi type strain RG-20.</title>
        <authorList>
            <person name="Oger P.M."/>
        </authorList>
    </citation>
    <scope>NUCLEOTIDE SEQUENCE [LARGE SCALE GENOMIC DNA]</scope>
    <source>
        <strain evidence="1 2">RG-20</strain>
    </source>
</reference>
<name>A0A2Z2MMR2_9EURY</name>
<dbReference type="KEGG" id="tsl:A3L11_01310"/>
<sequence>MGDIVVKVPPNVDEKLASLIAKTISERLKTLARLNEMLNNSELSEEKAVELGRKAKMGRGEYLERRYSSGD</sequence>
<gene>
    <name evidence="1" type="ORF">A3L11_01310</name>
</gene>
<evidence type="ECO:0000313" key="2">
    <source>
        <dbReference type="Proteomes" id="UP000250125"/>
    </source>
</evidence>
<dbReference type="RefSeq" id="WP_088855177.1">
    <property type="nucleotide sequence ID" value="NZ_CP015103.1"/>
</dbReference>
<organism evidence="1 2">
    <name type="scientific">Thermococcus siculi</name>
    <dbReference type="NCBI Taxonomy" id="72803"/>
    <lineage>
        <taxon>Archaea</taxon>
        <taxon>Methanobacteriati</taxon>
        <taxon>Methanobacteriota</taxon>
        <taxon>Thermococci</taxon>
        <taxon>Thermococcales</taxon>
        <taxon>Thermococcaceae</taxon>
        <taxon>Thermococcus</taxon>
    </lineage>
</organism>
<evidence type="ECO:0000313" key="1">
    <source>
        <dbReference type="EMBL" id="ASJ07934.1"/>
    </source>
</evidence>
<accession>A0A2Z2MMR2</accession>
<dbReference type="AlphaFoldDB" id="A0A2Z2MMR2"/>
<dbReference type="OrthoDB" id="94362at2157"/>
<proteinExistence type="predicted"/>